<dbReference type="SUPFAM" id="SSF50978">
    <property type="entry name" value="WD40 repeat-like"/>
    <property type="match status" value="1"/>
</dbReference>
<dbReference type="InterPro" id="IPR015943">
    <property type="entry name" value="WD40/YVTN_repeat-like_dom_sf"/>
</dbReference>
<feature type="compositionally biased region" description="Polar residues" evidence="2">
    <location>
        <begin position="16"/>
        <end position="35"/>
    </location>
</feature>
<evidence type="ECO:0000313" key="3">
    <source>
        <dbReference type="EMBL" id="KAJ6240061.1"/>
    </source>
</evidence>
<dbReference type="Pfam" id="PF00400">
    <property type="entry name" value="WD40"/>
    <property type="match status" value="2"/>
</dbReference>
<evidence type="ECO:0000313" key="4">
    <source>
        <dbReference type="Proteomes" id="UP001150062"/>
    </source>
</evidence>
<feature type="repeat" description="WD" evidence="1">
    <location>
        <begin position="322"/>
        <end position="363"/>
    </location>
</feature>
<keyword evidence="4" id="KW-1185">Reference proteome</keyword>
<gene>
    <name evidence="3" type="ORF">M0813_24401</name>
</gene>
<evidence type="ECO:0000256" key="2">
    <source>
        <dbReference type="SAM" id="MobiDB-lite"/>
    </source>
</evidence>
<evidence type="ECO:0000256" key="1">
    <source>
        <dbReference type="PROSITE-ProRule" id="PRU00221"/>
    </source>
</evidence>
<reference evidence="3" key="1">
    <citation type="submission" date="2022-08" db="EMBL/GenBank/DDBJ databases">
        <title>Novel sulfate-reducing endosymbionts in the free-living metamonad Anaeramoeba.</title>
        <authorList>
            <person name="Jerlstrom-Hultqvist J."/>
            <person name="Cepicka I."/>
            <person name="Gallot-Lavallee L."/>
            <person name="Salas-Leiva D."/>
            <person name="Curtis B.A."/>
            <person name="Zahonova K."/>
            <person name="Pipaliya S."/>
            <person name="Dacks J."/>
            <person name="Roger A.J."/>
        </authorList>
    </citation>
    <scope>NUCLEOTIDE SEQUENCE</scope>
    <source>
        <strain evidence="3">Schooner1</strain>
    </source>
</reference>
<feature type="repeat" description="WD" evidence="1">
    <location>
        <begin position="224"/>
        <end position="265"/>
    </location>
</feature>
<protein>
    <submittedName>
        <fullName evidence="3">Wdr41-related</fullName>
    </submittedName>
</protein>
<dbReference type="InterPro" id="IPR036322">
    <property type="entry name" value="WD40_repeat_dom_sf"/>
</dbReference>
<dbReference type="SMART" id="SM00320">
    <property type="entry name" value="WD40"/>
    <property type="match status" value="6"/>
</dbReference>
<dbReference type="Gene3D" id="2.130.10.10">
    <property type="entry name" value="YVTN repeat-like/Quinoprotein amine dehydrogenase"/>
    <property type="match status" value="2"/>
</dbReference>
<proteinExistence type="predicted"/>
<dbReference type="PROSITE" id="PS50082">
    <property type="entry name" value="WD_REPEATS_2"/>
    <property type="match status" value="2"/>
</dbReference>
<dbReference type="PANTHER" id="PTHR22805">
    <property type="entry name" value="WDR41-RELATED"/>
    <property type="match status" value="1"/>
</dbReference>
<feature type="region of interest" description="Disordered" evidence="2">
    <location>
        <begin position="1"/>
        <end position="35"/>
    </location>
</feature>
<name>A0ABQ8Y5M8_9EUKA</name>
<dbReference type="EMBL" id="JAOAOG010000213">
    <property type="protein sequence ID" value="KAJ6240061.1"/>
    <property type="molecule type" value="Genomic_DNA"/>
</dbReference>
<feature type="compositionally biased region" description="Basic and acidic residues" evidence="2">
    <location>
        <begin position="103"/>
        <end position="169"/>
    </location>
</feature>
<dbReference type="PANTHER" id="PTHR22805:SF2">
    <property type="entry name" value="WD REPEAT-CONTAINING PROTEIN 41"/>
    <property type="match status" value="1"/>
</dbReference>
<dbReference type="InterPro" id="IPR001680">
    <property type="entry name" value="WD40_rpt"/>
</dbReference>
<organism evidence="3 4">
    <name type="scientific">Anaeramoeba flamelloides</name>
    <dbReference type="NCBI Taxonomy" id="1746091"/>
    <lineage>
        <taxon>Eukaryota</taxon>
        <taxon>Metamonada</taxon>
        <taxon>Anaeramoebidae</taxon>
        <taxon>Anaeramoeba</taxon>
    </lineage>
</organism>
<dbReference type="InterPro" id="IPR040102">
    <property type="entry name" value="WDR41"/>
</dbReference>
<accession>A0ABQ8Y5M8</accession>
<comment type="caution">
    <text evidence="3">The sequence shown here is derived from an EMBL/GenBank/DDBJ whole genome shotgun (WGS) entry which is preliminary data.</text>
</comment>
<keyword evidence="1" id="KW-0853">WD repeat</keyword>
<feature type="region of interest" description="Disordered" evidence="2">
    <location>
        <begin position="103"/>
        <end position="176"/>
    </location>
</feature>
<dbReference type="Proteomes" id="UP001150062">
    <property type="component" value="Unassembled WGS sequence"/>
</dbReference>
<sequence length="552" mass="63717">MGNLQENSPLPKINIPQVSTNNKTSQTFLDSESTKNSPINSLQLLIGHNSKVNHLLLLSEGRFLSFSDSKCFLWDYTLGVKLASFDITPDLFRQYQKEKELTTNNKLEKGTNEENNEEKNEKKEKIEKNEKKEKIEKNKKNEKIEKNEKNEKKQKEQGQEQVEKEKETKQQQTNHFPKEQTSVTCVLSCNNGNCVVIGISDGSLLFITNNRNSPNTIDPIMIPVRAHNSSIRKLISLNEASVLSISEKDEIVKVWSVDDGTLRSQIDLMNNPKFIYLACPISDEQIAVIYANVETIFVYSIHKNHNENENENENEKQKISQLTKHKTSIQGLAVLEKGKSFVTVDSFGLVRLWDTKKLKQLEYDRIADQKKKENAILIARLSKNRFAVSFLNDITIYHCNFEKLTKFKVIKNAHLDIIQHLVPFNNGKWVISCSYPGTIAIWNTSEIITKRKKRKQSILKRNTENLRLSQENSKHCIEWISPIHTGMVNQLIVLSESCFATGSSDSLVILWKNFETEKQKLNFLVKEHLSQYFMDSDLYDFNQEKETKKIKK</sequence>